<proteinExistence type="inferred from homology"/>
<dbReference type="Pfam" id="PF00251">
    <property type="entry name" value="Glyco_hydro_32N"/>
    <property type="match status" value="1"/>
</dbReference>
<evidence type="ECO:0000256" key="4">
    <source>
        <dbReference type="SAM" id="SignalP"/>
    </source>
</evidence>
<reference evidence="6 7" key="1">
    <citation type="submission" date="2019-08" db="EMBL/GenBank/DDBJ databases">
        <title>Complete genome sequence of Spiroplasma chinense CCH (DSM 19755).</title>
        <authorList>
            <person name="Shen H.-Y."/>
            <person name="Lin Y.-C."/>
            <person name="Chou L."/>
            <person name="Kuo C.-H."/>
        </authorList>
    </citation>
    <scope>NUCLEOTIDE SEQUENCE [LARGE SCALE GENOMIC DNA]</scope>
    <source>
        <strain evidence="6 7">CCH</strain>
    </source>
</reference>
<evidence type="ECO:0000313" key="6">
    <source>
        <dbReference type="EMBL" id="QEH61924.1"/>
    </source>
</evidence>
<sequence>MKKLLLSFMCVSLLAPIPGTLIDVYTYTERPIEDRFTNNYHLQIQEAGMMNDIQGGFYRNGVWHVYYLYTADFRVNPYGKKFGNKSTNFYHATTTDWIHWDYKGIALSRDLTSYGDVSSGSIFEDVDNLFGLDERFETGQGKGQAKTIISMTTSYGKGAQNILGYYSLDDGYSFKALKDTPIIANEQKLGEDRNMRDPFFFTQKDDQGNTKYIIYNAENDNFGVWVSSNPLTGYERVGQYNAKHPMLECPNLYKMKIQGTDDYKWVMFYGGNSGWGEDKDDLSTGTFYVTGDLDENFVFKADSETKRLDFGPDYYAANFWKQQGVFSNEKVESLTTTAWVSNWNYHYVVPHDGRIGKMSLARNLTLSQNGKSDFTINSDYIGFDDLAATENKEFENEKQLSFSNNSFKLDLNLKDIKDNLSLYFKDSTYSIKVDIDLKNNKVSVKRKTAYKILKERSDYQKERIFSLSDFDKNNFNLEIYLDKTVLELKLPDGKTFTIGKVIDRKTKESLTISSETLTGSYKFYDLNNI</sequence>
<feature type="chain" id="PRO_5022711610" evidence="4">
    <location>
        <begin position="22"/>
        <end position="529"/>
    </location>
</feature>
<organism evidence="6 7">
    <name type="scientific">Spiroplasma chinense</name>
    <dbReference type="NCBI Taxonomy" id="216932"/>
    <lineage>
        <taxon>Bacteria</taxon>
        <taxon>Bacillati</taxon>
        <taxon>Mycoplasmatota</taxon>
        <taxon>Mollicutes</taxon>
        <taxon>Entomoplasmatales</taxon>
        <taxon>Spiroplasmataceae</taxon>
        <taxon>Spiroplasma</taxon>
    </lineage>
</organism>
<dbReference type="PANTHER" id="PTHR42800">
    <property type="entry name" value="EXOINULINASE INUD (AFU_ORTHOLOGUE AFUA_5G00480)"/>
    <property type="match status" value="1"/>
</dbReference>
<gene>
    <name evidence="6" type="primary">sacC</name>
    <name evidence="6" type="ORF">SCHIN_v1c07290</name>
</gene>
<dbReference type="Gene3D" id="2.115.10.20">
    <property type="entry name" value="Glycosyl hydrolase domain, family 43"/>
    <property type="match status" value="1"/>
</dbReference>
<dbReference type="EMBL" id="CP043026">
    <property type="protein sequence ID" value="QEH61924.1"/>
    <property type="molecule type" value="Genomic_DNA"/>
</dbReference>
<dbReference type="SMART" id="SM00640">
    <property type="entry name" value="Glyco_32"/>
    <property type="match status" value="1"/>
</dbReference>
<dbReference type="RefSeq" id="WP_166508301.1">
    <property type="nucleotide sequence ID" value="NZ_CP043026.1"/>
</dbReference>
<dbReference type="InterPro" id="IPR013148">
    <property type="entry name" value="Glyco_hydro_32_N"/>
</dbReference>
<evidence type="ECO:0000259" key="5">
    <source>
        <dbReference type="Pfam" id="PF00251"/>
    </source>
</evidence>
<comment type="similarity">
    <text evidence="1">Belongs to the glycosyl hydrolase 32 family.</text>
</comment>
<dbReference type="PANTHER" id="PTHR42800:SF1">
    <property type="entry name" value="EXOINULINASE INUD (AFU_ORTHOLOGUE AFUA_5G00480)"/>
    <property type="match status" value="1"/>
</dbReference>
<evidence type="ECO:0000256" key="2">
    <source>
        <dbReference type="ARBA" id="ARBA00022801"/>
    </source>
</evidence>
<accession>A0A5B9Y4B9</accession>
<evidence type="ECO:0000256" key="3">
    <source>
        <dbReference type="ARBA" id="ARBA00023295"/>
    </source>
</evidence>
<protein>
    <submittedName>
        <fullName evidence="6">Levanase</fullName>
    </submittedName>
</protein>
<dbReference type="InterPro" id="IPR023296">
    <property type="entry name" value="Glyco_hydro_beta-prop_sf"/>
</dbReference>
<dbReference type="KEGG" id="schi:SCHIN_v1c07290"/>
<keyword evidence="7" id="KW-1185">Reference proteome</keyword>
<dbReference type="Proteomes" id="UP000323144">
    <property type="component" value="Chromosome"/>
</dbReference>
<keyword evidence="2" id="KW-0378">Hydrolase</keyword>
<dbReference type="InterPro" id="IPR001362">
    <property type="entry name" value="Glyco_hydro_32"/>
</dbReference>
<dbReference type="AlphaFoldDB" id="A0A5B9Y4B9"/>
<feature type="signal peptide" evidence="4">
    <location>
        <begin position="1"/>
        <end position="21"/>
    </location>
</feature>
<dbReference type="InterPro" id="IPR013320">
    <property type="entry name" value="ConA-like_dom_sf"/>
</dbReference>
<dbReference type="GO" id="GO:0005987">
    <property type="term" value="P:sucrose catabolic process"/>
    <property type="evidence" value="ECO:0007669"/>
    <property type="project" value="TreeGrafter"/>
</dbReference>
<evidence type="ECO:0000256" key="1">
    <source>
        <dbReference type="ARBA" id="ARBA00009902"/>
    </source>
</evidence>
<feature type="domain" description="Glycosyl hydrolase family 32 N-terminal" evidence="5">
    <location>
        <begin position="46"/>
        <end position="370"/>
    </location>
</feature>
<dbReference type="SUPFAM" id="SSF49899">
    <property type="entry name" value="Concanavalin A-like lectins/glucanases"/>
    <property type="match status" value="1"/>
</dbReference>
<keyword evidence="3" id="KW-0326">Glycosidase</keyword>
<dbReference type="CDD" id="cd18622">
    <property type="entry name" value="GH32_Inu-like"/>
    <property type="match status" value="1"/>
</dbReference>
<dbReference type="GO" id="GO:0005737">
    <property type="term" value="C:cytoplasm"/>
    <property type="evidence" value="ECO:0007669"/>
    <property type="project" value="TreeGrafter"/>
</dbReference>
<dbReference type="SUPFAM" id="SSF75005">
    <property type="entry name" value="Arabinanase/levansucrase/invertase"/>
    <property type="match status" value="1"/>
</dbReference>
<name>A0A5B9Y4B9_9MOLU</name>
<keyword evidence="4" id="KW-0732">Signal</keyword>
<dbReference type="GO" id="GO:0004575">
    <property type="term" value="F:sucrose alpha-glucosidase activity"/>
    <property type="evidence" value="ECO:0007669"/>
    <property type="project" value="TreeGrafter"/>
</dbReference>
<evidence type="ECO:0000313" key="7">
    <source>
        <dbReference type="Proteomes" id="UP000323144"/>
    </source>
</evidence>